<organism evidence="1">
    <name type="scientific">Oryza glumipatula</name>
    <dbReference type="NCBI Taxonomy" id="40148"/>
    <lineage>
        <taxon>Eukaryota</taxon>
        <taxon>Viridiplantae</taxon>
        <taxon>Streptophyta</taxon>
        <taxon>Embryophyta</taxon>
        <taxon>Tracheophyta</taxon>
        <taxon>Spermatophyta</taxon>
        <taxon>Magnoliopsida</taxon>
        <taxon>Liliopsida</taxon>
        <taxon>Poales</taxon>
        <taxon>Poaceae</taxon>
        <taxon>BOP clade</taxon>
        <taxon>Oryzoideae</taxon>
        <taxon>Oryzeae</taxon>
        <taxon>Oryzinae</taxon>
        <taxon>Oryza</taxon>
    </lineage>
</organism>
<keyword evidence="2" id="KW-1185">Reference proteome</keyword>
<reference evidence="1" key="2">
    <citation type="submission" date="2018-05" db="EMBL/GenBank/DDBJ databases">
        <title>OgluRS3 (Oryza glumaepatula Reference Sequence Version 3).</title>
        <authorList>
            <person name="Zhang J."/>
            <person name="Kudrna D."/>
            <person name="Lee S."/>
            <person name="Talag J."/>
            <person name="Welchert J."/>
            <person name="Wing R.A."/>
        </authorList>
    </citation>
    <scope>NUCLEOTIDE SEQUENCE [LARGE SCALE GENOMIC DNA]</scope>
</reference>
<dbReference type="EnsemblPlants" id="OGLUM09G10380.1">
    <property type="protein sequence ID" value="OGLUM09G10380.1"/>
    <property type="gene ID" value="OGLUM09G10380"/>
</dbReference>
<evidence type="ECO:0000313" key="2">
    <source>
        <dbReference type="Proteomes" id="UP000026961"/>
    </source>
</evidence>
<dbReference type="AlphaFoldDB" id="A0A0E0B2V3"/>
<reference evidence="1" key="1">
    <citation type="submission" date="2015-04" db="UniProtKB">
        <authorList>
            <consortium name="EnsemblPlants"/>
        </authorList>
    </citation>
    <scope>IDENTIFICATION</scope>
</reference>
<protein>
    <submittedName>
        <fullName evidence="1">Uncharacterized protein</fullName>
    </submittedName>
</protein>
<evidence type="ECO:0000313" key="1">
    <source>
        <dbReference type="EnsemblPlants" id="OGLUM09G10380.1"/>
    </source>
</evidence>
<dbReference type="Proteomes" id="UP000026961">
    <property type="component" value="Chromosome 9"/>
</dbReference>
<proteinExistence type="predicted"/>
<sequence length="151" mass="16317">MRRRCLAPRSTFGKSFPKSNPSLRFAARFDPHPNQRETWTSPVQEVAAAAGTSILITRTRGGGARRHRERELALHHHGLHRPGVAPLRPLPMVQSHKRPPFRKCKPCPGLAEGADRQCAAAVSCTAMINRVALRVGSLAMAVGSVCLGAGS</sequence>
<dbReference type="Gramene" id="OGLUM09G10380.1">
    <property type="protein sequence ID" value="OGLUM09G10380.1"/>
    <property type="gene ID" value="OGLUM09G10380"/>
</dbReference>
<accession>A0A0E0B2V3</accession>
<dbReference type="HOGENOM" id="CLU_1974107_0_0_1"/>
<name>A0A0E0B2V3_9ORYZ</name>